<feature type="compositionally biased region" description="Basic residues" evidence="1">
    <location>
        <begin position="56"/>
        <end position="79"/>
    </location>
</feature>
<protein>
    <submittedName>
        <fullName evidence="3">Uncharacterized protein</fullName>
    </submittedName>
</protein>
<reference evidence="3 4" key="1">
    <citation type="journal article" date="2016" name="Nat. Commun.">
        <title>Thousands of microbial genomes shed light on interconnected biogeochemical processes in an aquifer system.</title>
        <authorList>
            <person name="Anantharaman K."/>
            <person name="Brown C.T."/>
            <person name="Hug L.A."/>
            <person name="Sharon I."/>
            <person name="Castelle C.J."/>
            <person name="Probst A.J."/>
            <person name="Thomas B.C."/>
            <person name="Singh A."/>
            <person name="Wilkins M.J."/>
            <person name="Karaoz U."/>
            <person name="Brodie E.L."/>
            <person name="Williams K.H."/>
            <person name="Hubbard S.S."/>
            <person name="Banfield J.F."/>
        </authorList>
    </citation>
    <scope>NUCLEOTIDE SEQUENCE [LARGE SCALE GENOMIC DNA]</scope>
</reference>
<evidence type="ECO:0000313" key="3">
    <source>
        <dbReference type="EMBL" id="OGK19570.1"/>
    </source>
</evidence>
<organism evidence="3 4">
    <name type="scientific">Candidatus Roizmanbacteria bacterium RIFCSPHIGHO2_01_FULL_39_24</name>
    <dbReference type="NCBI Taxonomy" id="1802032"/>
    <lineage>
        <taxon>Bacteria</taxon>
        <taxon>Candidatus Roizmaniibacteriota</taxon>
    </lineage>
</organism>
<evidence type="ECO:0000256" key="2">
    <source>
        <dbReference type="SAM" id="Phobius"/>
    </source>
</evidence>
<name>A0A1F7GKJ8_9BACT</name>
<comment type="caution">
    <text evidence="3">The sequence shown here is derived from an EMBL/GenBank/DDBJ whole genome shotgun (WGS) entry which is preliminary data.</text>
</comment>
<keyword evidence="2" id="KW-0812">Transmembrane</keyword>
<sequence length="79" mass="8633">MASKKGGLLGIVMATLAGTAAVITASFFSKKSNRTKTIRAVSRMKKQAVAMEKKMMKASKTKKTGRKTKARKITKTRKK</sequence>
<evidence type="ECO:0000256" key="1">
    <source>
        <dbReference type="SAM" id="MobiDB-lite"/>
    </source>
</evidence>
<dbReference type="Proteomes" id="UP000176850">
    <property type="component" value="Unassembled WGS sequence"/>
</dbReference>
<keyword evidence="2" id="KW-1133">Transmembrane helix</keyword>
<dbReference type="EMBL" id="MFZH01000009">
    <property type="protein sequence ID" value="OGK19570.1"/>
    <property type="molecule type" value="Genomic_DNA"/>
</dbReference>
<evidence type="ECO:0000313" key="4">
    <source>
        <dbReference type="Proteomes" id="UP000176850"/>
    </source>
</evidence>
<feature type="region of interest" description="Disordered" evidence="1">
    <location>
        <begin position="52"/>
        <end position="79"/>
    </location>
</feature>
<gene>
    <name evidence="3" type="ORF">A2799_00335</name>
</gene>
<keyword evidence="2" id="KW-0472">Membrane</keyword>
<proteinExistence type="predicted"/>
<accession>A0A1F7GKJ8</accession>
<feature type="transmembrane region" description="Helical" evidence="2">
    <location>
        <begin position="6"/>
        <end position="29"/>
    </location>
</feature>
<dbReference type="AlphaFoldDB" id="A0A1F7GKJ8"/>